<dbReference type="AlphaFoldDB" id="A0A067NBC3"/>
<protein>
    <recommendedName>
        <fullName evidence="2">Cryptic loci regulator 2 N-terminal domain-containing protein</fullName>
    </recommendedName>
</protein>
<keyword evidence="4" id="KW-1185">Reference proteome</keyword>
<organism evidence="3 4">
    <name type="scientific">Botryobasidium botryosum (strain FD-172 SS1)</name>
    <dbReference type="NCBI Taxonomy" id="930990"/>
    <lineage>
        <taxon>Eukaryota</taxon>
        <taxon>Fungi</taxon>
        <taxon>Dikarya</taxon>
        <taxon>Basidiomycota</taxon>
        <taxon>Agaricomycotina</taxon>
        <taxon>Agaricomycetes</taxon>
        <taxon>Cantharellales</taxon>
        <taxon>Botryobasidiaceae</taxon>
        <taxon>Botryobasidium</taxon>
    </lineage>
</organism>
<reference evidence="4" key="1">
    <citation type="journal article" date="2014" name="Proc. Natl. Acad. Sci. U.S.A.">
        <title>Extensive sampling of basidiomycete genomes demonstrates inadequacy of the white-rot/brown-rot paradigm for wood decay fungi.</title>
        <authorList>
            <person name="Riley R."/>
            <person name="Salamov A.A."/>
            <person name="Brown D.W."/>
            <person name="Nagy L.G."/>
            <person name="Floudas D."/>
            <person name="Held B.W."/>
            <person name="Levasseur A."/>
            <person name="Lombard V."/>
            <person name="Morin E."/>
            <person name="Otillar R."/>
            <person name="Lindquist E.A."/>
            <person name="Sun H."/>
            <person name="LaButti K.M."/>
            <person name="Schmutz J."/>
            <person name="Jabbour D."/>
            <person name="Luo H."/>
            <person name="Baker S.E."/>
            <person name="Pisabarro A.G."/>
            <person name="Walton J.D."/>
            <person name="Blanchette R.A."/>
            <person name="Henrissat B."/>
            <person name="Martin F."/>
            <person name="Cullen D."/>
            <person name="Hibbett D.S."/>
            <person name="Grigoriev I.V."/>
        </authorList>
    </citation>
    <scope>NUCLEOTIDE SEQUENCE [LARGE SCALE GENOMIC DNA]</scope>
    <source>
        <strain evidence="4">FD-172 SS1</strain>
    </source>
</reference>
<sequence length="207" mass="23242">MVRTPPARTVTVTIRKRAVPYPKAPPKPAPAQRAQQGGRIGSSMRIAFPPNYTDGDSSLLYDDGEKVIDENGNVNYLVSIPLTSDAGKLWRRKVGTFLAHRVLDIDRSRRSVWFVDKFPEGYALYEHRKGPSYKPRTDHYLVGCELGHIFRSPAEFALHAKRIFDVANASDPSEAPPCECKYCSGAIQSDISRKLFNLNLKPRKKKA</sequence>
<name>A0A067NBC3_BOTB1</name>
<dbReference type="GO" id="GO:0033553">
    <property type="term" value="C:rDNA heterochromatin"/>
    <property type="evidence" value="ECO:0007669"/>
    <property type="project" value="TreeGrafter"/>
</dbReference>
<dbReference type="GO" id="GO:0030466">
    <property type="term" value="P:silent mating-type cassette heterochromatin formation"/>
    <property type="evidence" value="ECO:0007669"/>
    <property type="project" value="TreeGrafter"/>
</dbReference>
<dbReference type="GO" id="GO:0070824">
    <property type="term" value="C:SHREC complex"/>
    <property type="evidence" value="ECO:0007669"/>
    <property type="project" value="InterPro"/>
</dbReference>
<dbReference type="EMBL" id="KL198016">
    <property type="protein sequence ID" value="KDQ21407.1"/>
    <property type="molecule type" value="Genomic_DNA"/>
</dbReference>
<dbReference type="PANTHER" id="PTHR38046">
    <property type="entry name" value="CRYPTIC LOCI REGULATOR 2"/>
    <property type="match status" value="1"/>
</dbReference>
<dbReference type="HOGENOM" id="CLU_1326179_0_0_1"/>
<dbReference type="InterPro" id="IPR031915">
    <property type="entry name" value="Clr2_N"/>
</dbReference>
<feature type="region of interest" description="Disordered" evidence="1">
    <location>
        <begin position="20"/>
        <end position="43"/>
    </location>
</feature>
<evidence type="ECO:0000259" key="2">
    <source>
        <dbReference type="Pfam" id="PF16761"/>
    </source>
</evidence>
<proteinExistence type="predicted"/>
<dbReference type="Proteomes" id="UP000027195">
    <property type="component" value="Unassembled WGS sequence"/>
</dbReference>
<dbReference type="Pfam" id="PF16761">
    <property type="entry name" value="Clr2_transil"/>
    <property type="match status" value="1"/>
</dbReference>
<evidence type="ECO:0000313" key="3">
    <source>
        <dbReference type="EMBL" id="KDQ21407.1"/>
    </source>
</evidence>
<dbReference type="STRING" id="930990.A0A067NBC3"/>
<accession>A0A067NBC3</accession>
<dbReference type="InParanoid" id="A0A067NBC3"/>
<dbReference type="PANTHER" id="PTHR38046:SF1">
    <property type="entry name" value="CRYPTIC LOCI REGULATOR 2"/>
    <property type="match status" value="1"/>
</dbReference>
<evidence type="ECO:0000313" key="4">
    <source>
        <dbReference type="Proteomes" id="UP000027195"/>
    </source>
</evidence>
<evidence type="ECO:0000256" key="1">
    <source>
        <dbReference type="SAM" id="MobiDB-lite"/>
    </source>
</evidence>
<dbReference type="GO" id="GO:0031934">
    <property type="term" value="C:mating-type region heterochromatin"/>
    <property type="evidence" value="ECO:0007669"/>
    <property type="project" value="TreeGrafter"/>
</dbReference>
<dbReference type="InterPro" id="IPR038986">
    <property type="entry name" value="Clr2"/>
</dbReference>
<gene>
    <name evidence="3" type="ORF">BOTBODRAFT_25847</name>
</gene>
<dbReference type="OrthoDB" id="2421327at2759"/>
<feature type="domain" description="Cryptic loci regulator 2 N-terminal" evidence="2">
    <location>
        <begin position="113"/>
        <end position="183"/>
    </location>
</feature>